<evidence type="ECO:0000313" key="3">
    <source>
        <dbReference type="Ensembl" id="ENSSSUP00005001075.1"/>
    </source>
</evidence>
<dbReference type="OMA" id="FVSAIYW"/>
<dbReference type="GeneID" id="115288299"/>
<reference evidence="3 4" key="1">
    <citation type="submission" date="2019-05" db="EMBL/GenBank/DDBJ databases">
        <title>A Chromosome-scale Meerkat (S. suricatta) Genome Assembly.</title>
        <authorList>
            <person name="Dudchenko O."/>
            <person name="Lieberman Aiden E."/>
            <person name="Tung J."/>
            <person name="Barreiro L.B."/>
            <person name="Clutton-Brock T.H."/>
        </authorList>
    </citation>
    <scope>NUCLEOTIDE SEQUENCE [LARGE SCALE GENOMIC DNA]</scope>
</reference>
<evidence type="ECO:0000259" key="2">
    <source>
        <dbReference type="Pfam" id="PF04666"/>
    </source>
</evidence>
<dbReference type="GO" id="GO:0008375">
    <property type="term" value="F:acetylglucosaminyltransferase activity"/>
    <property type="evidence" value="ECO:0007669"/>
    <property type="project" value="TreeGrafter"/>
</dbReference>
<sequence>MHHCLWKRILVAVSLIFLGFFFQKLTEERPTYNLSLQEEKKKILQQLNQEQMTSESKNHLENFRDMQKASPLLQQVNYKLLAGSPPQEKKLLTIGISSEQRPNGSYLLGTLHSLFQASSEHELNCVVVLVHLSNPDPKWLRRTVASISDLFKPHIEAQKLLVIHGSLADFSLPGDLNNVSHASRCEAHYSRQKVNYALLMNFAINLSEYFLMIEDYVYCTSKFISTIYWALSAWKELPWAILEFSSLSLSGKVFHTSDLSRLTSLFLLFHKDIPIHLFLSEFRLLLTQNVPIRFSPSVFYHIGNYSAFEDTCFPVEKEEVFGEPDNPVASVLTDMMAEMNAIPQYAYTLNKECYSTLNPVRGNYLTVVLEKPQKVTRIEVLTGSDKKGLYWLQQGQVELGYDPLENSRGCTHYTLLGPLVEGNLDQRVFYEEDSVEELSCIRLLVLASQESWLLIRQIKVWTWHEEEEG</sequence>
<reference evidence="3" key="2">
    <citation type="submission" date="2025-08" db="UniProtKB">
        <authorList>
            <consortium name="Ensembl"/>
        </authorList>
    </citation>
    <scope>IDENTIFICATION</scope>
</reference>
<protein>
    <recommendedName>
        <fullName evidence="2">MGAT4 conserved region domain-containing protein</fullName>
    </recommendedName>
</protein>
<feature type="domain" description="MGAT4 conserved region" evidence="2">
    <location>
        <begin position="55"/>
        <end position="317"/>
    </location>
</feature>
<dbReference type="OrthoDB" id="2016523at2759"/>
<dbReference type="Pfam" id="PF04666">
    <property type="entry name" value="MGAT4_cons"/>
    <property type="match status" value="1"/>
</dbReference>
<dbReference type="PANTHER" id="PTHR12062:SF32">
    <property type="entry name" value="MGAT4 FAMILY, MEMBER F"/>
    <property type="match status" value="1"/>
</dbReference>
<feature type="chain" id="PRO_5025427152" description="MGAT4 conserved region domain-containing protein" evidence="1">
    <location>
        <begin position="29"/>
        <end position="469"/>
    </location>
</feature>
<evidence type="ECO:0000313" key="4">
    <source>
        <dbReference type="Proteomes" id="UP000472268"/>
    </source>
</evidence>
<evidence type="ECO:0000256" key="1">
    <source>
        <dbReference type="SAM" id="SignalP"/>
    </source>
</evidence>
<dbReference type="RefSeq" id="XP_029791356.1">
    <property type="nucleotide sequence ID" value="XM_029935496.1"/>
</dbReference>
<keyword evidence="4" id="KW-1185">Reference proteome</keyword>
<dbReference type="PANTHER" id="PTHR12062">
    <property type="entry name" value="N-ACETYLGLUCOSAMINYLTRANSFERASE VI"/>
    <property type="match status" value="1"/>
</dbReference>
<feature type="signal peptide" evidence="1">
    <location>
        <begin position="1"/>
        <end position="28"/>
    </location>
</feature>
<dbReference type="AlphaFoldDB" id="A0A673SV18"/>
<gene>
    <name evidence="3" type="primary">LOC115288299</name>
</gene>
<dbReference type="Ensembl" id="ENSSSUT00005001283.1">
    <property type="protein sequence ID" value="ENSSSUP00005001075.1"/>
    <property type="gene ID" value="ENSSSUG00005000778.1"/>
</dbReference>
<accession>A0A673SV18</accession>
<dbReference type="InterPro" id="IPR057279">
    <property type="entry name" value="MGAT4"/>
</dbReference>
<reference evidence="3" key="3">
    <citation type="submission" date="2025-09" db="UniProtKB">
        <authorList>
            <consortium name="Ensembl"/>
        </authorList>
    </citation>
    <scope>IDENTIFICATION</scope>
</reference>
<dbReference type="GO" id="GO:0006487">
    <property type="term" value="P:protein N-linked glycosylation"/>
    <property type="evidence" value="ECO:0007669"/>
    <property type="project" value="TreeGrafter"/>
</dbReference>
<dbReference type="Proteomes" id="UP000472268">
    <property type="component" value="Chromosome 3"/>
</dbReference>
<keyword evidence="1" id="KW-0732">Signal</keyword>
<name>A0A673SV18_SURSU</name>
<dbReference type="InterPro" id="IPR006759">
    <property type="entry name" value="Glyco_transf_54"/>
</dbReference>
<organism evidence="3 4">
    <name type="scientific">Suricata suricatta</name>
    <name type="common">Meerkat</name>
    <dbReference type="NCBI Taxonomy" id="37032"/>
    <lineage>
        <taxon>Eukaryota</taxon>
        <taxon>Metazoa</taxon>
        <taxon>Chordata</taxon>
        <taxon>Craniata</taxon>
        <taxon>Vertebrata</taxon>
        <taxon>Euteleostomi</taxon>
        <taxon>Mammalia</taxon>
        <taxon>Eutheria</taxon>
        <taxon>Laurasiatheria</taxon>
        <taxon>Carnivora</taxon>
        <taxon>Feliformia</taxon>
        <taxon>Herpestidae</taxon>
        <taxon>Suricata</taxon>
    </lineage>
</organism>
<proteinExistence type="predicted"/>
<dbReference type="RefSeq" id="XP_029791357.1">
    <property type="nucleotide sequence ID" value="XM_029935497.1"/>
</dbReference>